<name>A0A8S9L2E2_BRACR</name>
<sequence>MDDFPLPPGLDVDQFVKNVELAISNAGALGEVEFFAYGSSDSFDYGRYLESMSFTPAKVVGKRSRFYRLVHRMLNWVHKRQQYGGKKNLLVIAKAMPGEDNINLISFLDEMIDRDHNVFTVVPDGCCLPENFDYPEPILAWEWLALCYGRESIDLSSAYPTSDGDDSGSSSQGVKRASETDAAGSAKNVFKKKPTLRSSYSR</sequence>
<evidence type="ECO:0008006" key="4">
    <source>
        <dbReference type="Google" id="ProtNLM"/>
    </source>
</evidence>
<dbReference type="EMBL" id="QGKW02000717">
    <property type="protein sequence ID" value="KAF2600779.1"/>
    <property type="molecule type" value="Genomic_DNA"/>
</dbReference>
<accession>A0A8S9L2E2</accession>
<reference evidence="2" key="1">
    <citation type="submission" date="2019-12" db="EMBL/GenBank/DDBJ databases">
        <title>Genome sequencing and annotation of Brassica cretica.</title>
        <authorList>
            <person name="Studholme D.J."/>
            <person name="Sarris P.F."/>
        </authorList>
    </citation>
    <scope>NUCLEOTIDE SEQUENCE</scope>
    <source>
        <strain evidence="2">PFS-001/15</strain>
        <tissue evidence="2">Leaf</tissue>
    </source>
</reference>
<dbReference type="Proteomes" id="UP000712281">
    <property type="component" value="Unassembled WGS sequence"/>
</dbReference>
<feature type="region of interest" description="Disordered" evidence="1">
    <location>
        <begin position="159"/>
        <end position="202"/>
    </location>
</feature>
<gene>
    <name evidence="2" type="ORF">F2Q68_00012350</name>
</gene>
<evidence type="ECO:0000256" key="1">
    <source>
        <dbReference type="SAM" id="MobiDB-lite"/>
    </source>
</evidence>
<proteinExistence type="predicted"/>
<evidence type="ECO:0000313" key="2">
    <source>
        <dbReference type="EMBL" id="KAF2600779.1"/>
    </source>
</evidence>
<protein>
    <recommendedName>
        <fullName evidence="4">NYN domain-containing protein</fullName>
    </recommendedName>
</protein>
<evidence type="ECO:0000313" key="3">
    <source>
        <dbReference type="Proteomes" id="UP000712281"/>
    </source>
</evidence>
<comment type="caution">
    <text evidence="2">The sequence shown here is derived from an EMBL/GenBank/DDBJ whole genome shotgun (WGS) entry which is preliminary data.</text>
</comment>
<dbReference type="AlphaFoldDB" id="A0A8S9L2E2"/>
<organism evidence="2 3">
    <name type="scientific">Brassica cretica</name>
    <name type="common">Mustard</name>
    <dbReference type="NCBI Taxonomy" id="69181"/>
    <lineage>
        <taxon>Eukaryota</taxon>
        <taxon>Viridiplantae</taxon>
        <taxon>Streptophyta</taxon>
        <taxon>Embryophyta</taxon>
        <taxon>Tracheophyta</taxon>
        <taxon>Spermatophyta</taxon>
        <taxon>Magnoliopsida</taxon>
        <taxon>eudicotyledons</taxon>
        <taxon>Gunneridae</taxon>
        <taxon>Pentapetalae</taxon>
        <taxon>rosids</taxon>
        <taxon>malvids</taxon>
        <taxon>Brassicales</taxon>
        <taxon>Brassicaceae</taxon>
        <taxon>Brassiceae</taxon>
        <taxon>Brassica</taxon>
    </lineage>
</organism>